<evidence type="ECO:0000256" key="1">
    <source>
        <dbReference type="ARBA" id="ARBA00005417"/>
    </source>
</evidence>
<dbReference type="PROSITE" id="PS00211">
    <property type="entry name" value="ABC_TRANSPORTER_1"/>
    <property type="match status" value="1"/>
</dbReference>
<feature type="domain" description="ABC transporter" evidence="7">
    <location>
        <begin position="294"/>
        <end position="540"/>
    </location>
</feature>
<dbReference type="Proteomes" id="UP000253529">
    <property type="component" value="Unassembled WGS sequence"/>
</dbReference>
<comment type="caution">
    <text evidence="8">The sequence shown here is derived from an EMBL/GenBank/DDBJ whole genome shotgun (WGS) entry which is preliminary data.</text>
</comment>
<dbReference type="PANTHER" id="PTHR43790">
    <property type="entry name" value="CARBOHYDRATE TRANSPORT ATP-BINDING PROTEIN MG119-RELATED"/>
    <property type="match status" value="1"/>
</dbReference>
<dbReference type="SUPFAM" id="SSF52540">
    <property type="entry name" value="P-loop containing nucleoside triphosphate hydrolases"/>
    <property type="match status" value="2"/>
</dbReference>
<evidence type="ECO:0000256" key="4">
    <source>
        <dbReference type="ARBA" id="ARBA00022737"/>
    </source>
</evidence>
<evidence type="ECO:0000256" key="3">
    <source>
        <dbReference type="ARBA" id="ARBA00022597"/>
    </source>
</evidence>
<dbReference type="OrthoDB" id="9805029at2"/>
<reference evidence="8 9" key="1">
    <citation type="submission" date="2018-06" db="EMBL/GenBank/DDBJ databases">
        <title>Genomic Encyclopedia of Type Strains, Phase IV (KMG-IV): sequencing the most valuable type-strain genomes for metagenomic binning, comparative biology and taxonomic classification.</title>
        <authorList>
            <person name="Goeker M."/>
        </authorList>
    </citation>
    <scope>NUCLEOTIDE SEQUENCE [LARGE SCALE GENOMIC DNA]</scope>
    <source>
        <strain evidence="8 9">DSM 24875</strain>
    </source>
</reference>
<keyword evidence="9" id="KW-1185">Reference proteome</keyword>
<evidence type="ECO:0000313" key="9">
    <source>
        <dbReference type="Proteomes" id="UP000253529"/>
    </source>
</evidence>
<dbReference type="RefSeq" id="WP_113888884.1">
    <property type="nucleotide sequence ID" value="NZ_QNRK01000008.1"/>
</dbReference>
<dbReference type="AlphaFoldDB" id="A0A366FLW2"/>
<name>A0A366FLW2_9HYPH</name>
<dbReference type="InterPro" id="IPR003439">
    <property type="entry name" value="ABC_transporter-like_ATP-bd"/>
</dbReference>
<keyword evidence="2" id="KW-0813">Transport</keyword>
<sequence length="567" mass="61125">MTSDRVEDRRRPVVPVLDVRELSKRYPGTLALDRVSLHVAPNEILGLAGHNGAGKSTLTRMLTGAGRPDSGDMLLDGQSIRFRSPDDAITHGVAQVPQPLMIIPNLTGRENLLLGMHTRLFRPGRENGEQLWFGGSKSAVAAVELMAEHLHLTKILNVKVGRLRPVTQRLIMIGRALLRNPRLIILDEPTANLATPEVELLFSIIRPLARDRASVIYVTHRLDEMLDLCDRVIVMRQGRVIAEKDARILDKKELSGLITGADLSSKIKTLVADVDIHGQVHAGGPSADRSKTPHAGEEVLCCEDLCALPRTRGVDLRLHRGEVLGIAGRDGSGRTSLLRTLWGDRQVTSGRIVVRGVPTRLASPRDAIKAGFAYLPEERAANAVFPLASVAANATLPWLSRFAGPGGLMRAREEISSVSTLLKRLDVRPLKGAAYARIGAFSGGNQQKVVIARWLLGGADIFLFDEPTQGIDVGAREQVYEVIRELASDGAGIIVVSSEAEELARLCSTVHLMRDGAVVQTLAGDDVTESAISLAIVAGEIEIPAAEPWVGAGRARVSGRSPPDAAI</sequence>
<dbReference type="InterPro" id="IPR027417">
    <property type="entry name" value="P-loop_NTPase"/>
</dbReference>
<keyword evidence="5" id="KW-0547">Nucleotide-binding</keyword>
<dbReference type="PROSITE" id="PS50893">
    <property type="entry name" value="ABC_TRANSPORTER_2"/>
    <property type="match status" value="2"/>
</dbReference>
<keyword evidence="3" id="KW-0762">Sugar transport</keyword>
<dbReference type="InterPro" id="IPR017871">
    <property type="entry name" value="ABC_transporter-like_CS"/>
</dbReference>
<dbReference type="InterPro" id="IPR050107">
    <property type="entry name" value="ABC_carbohydrate_import_ATPase"/>
</dbReference>
<dbReference type="CDD" id="cd03215">
    <property type="entry name" value="ABC_Carb_Monos_II"/>
    <property type="match status" value="1"/>
</dbReference>
<evidence type="ECO:0000256" key="5">
    <source>
        <dbReference type="ARBA" id="ARBA00022741"/>
    </source>
</evidence>
<protein>
    <submittedName>
        <fullName evidence="8">Ribose transport system ATP-binding protein</fullName>
    </submittedName>
</protein>
<dbReference type="PANTHER" id="PTHR43790:SF9">
    <property type="entry name" value="GALACTOFURANOSE TRANSPORTER ATP-BINDING PROTEIN YTFR"/>
    <property type="match status" value="1"/>
</dbReference>
<dbReference type="SMART" id="SM00382">
    <property type="entry name" value="AAA"/>
    <property type="match status" value="2"/>
</dbReference>
<dbReference type="GO" id="GO:0016887">
    <property type="term" value="F:ATP hydrolysis activity"/>
    <property type="evidence" value="ECO:0007669"/>
    <property type="project" value="InterPro"/>
</dbReference>
<feature type="domain" description="ABC transporter" evidence="7">
    <location>
        <begin position="17"/>
        <end position="262"/>
    </location>
</feature>
<dbReference type="Pfam" id="PF00005">
    <property type="entry name" value="ABC_tran"/>
    <property type="match status" value="2"/>
</dbReference>
<evidence type="ECO:0000313" key="8">
    <source>
        <dbReference type="EMBL" id="RBP15587.1"/>
    </source>
</evidence>
<comment type="similarity">
    <text evidence="1">Belongs to the ABC transporter superfamily.</text>
</comment>
<dbReference type="CDD" id="cd03216">
    <property type="entry name" value="ABC_Carb_Monos_I"/>
    <property type="match status" value="1"/>
</dbReference>
<dbReference type="EMBL" id="QNRK01000008">
    <property type="protein sequence ID" value="RBP15587.1"/>
    <property type="molecule type" value="Genomic_DNA"/>
</dbReference>
<organism evidence="8 9">
    <name type="scientific">Roseiarcus fermentans</name>
    <dbReference type="NCBI Taxonomy" id="1473586"/>
    <lineage>
        <taxon>Bacteria</taxon>
        <taxon>Pseudomonadati</taxon>
        <taxon>Pseudomonadota</taxon>
        <taxon>Alphaproteobacteria</taxon>
        <taxon>Hyphomicrobiales</taxon>
        <taxon>Roseiarcaceae</taxon>
        <taxon>Roseiarcus</taxon>
    </lineage>
</organism>
<proteinExistence type="inferred from homology"/>
<evidence type="ECO:0000256" key="2">
    <source>
        <dbReference type="ARBA" id="ARBA00022448"/>
    </source>
</evidence>
<gene>
    <name evidence="8" type="ORF">DFR50_108144</name>
</gene>
<evidence type="ECO:0000256" key="6">
    <source>
        <dbReference type="ARBA" id="ARBA00022840"/>
    </source>
</evidence>
<dbReference type="Gene3D" id="3.40.50.300">
    <property type="entry name" value="P-loop containing nucleotide triphosphate hydrolases"/>
    <property type="match status" value="2"/>
</dbReference>
<evidence type="ECO:0000259" key="7">
    <source>
        <dbReference type="PROSITE" id="PS50893"/>
    </source>
</evidence>
<dbReference type="InterPro" id="IPR003593">
    <property type="entry name" value="AAA+_ATPase"/>
</dbReference>
<keyword evidence="4" id="KW-0677">Repeat</keyword>
<accession>A0A366FLW2</accession>
<dbReference type="GO" id="GO:0005524">
    <property type="term" value="F:ATP binding"/>
    <property type="evidence" value="ECO:0007669"/>
    <property type="project" value="UniProtKB-KW"/>
</dbReference>
<keyword evidence="6 8" id="KW-0067">ATP-binding</keyword>